<dbReference type="InterPro" id="IPR012337">
    <property type="entry name" value="RNaseH-like_sf"/>
</dbReference>
<name>A0A7W7KRA1_PSENT</name>
<protein>
    <submittedName>
        <fullName evidence="1">Uncharacterized protein</fullName>
    </submittedName>
</protein>
<reference evidence="1 2" key="1">
    <citation type="submission" date="2020-08" db="EMBL/GenBank/DDBJ databases">
        <title>Functional genomics of gut bacteria from endangered species of beetles.</title>
        <authorList>
            <person name="Carlos-Shanley C."/>
        </authorList>
    </citation>
    <scope>NUCLEOTIDE SEQUENCE [LARGE SCALE GENOMIC DNA]</scope>
    <source>
        <strain evidence="1 2">S00179</strain>
    </source>
</reference>
<gene>
    <name evidence="1" type="ORF">HNP46_006046</name>
</gene>
<dbReference type="GO" id="GO:0003676">
    <property type="term" value="F:nucleic acid binding"/>
    <property type="evidence" value="ECO:0007669"/>
    <property type="project" value="InterPro"/>
</dbReference>
<dbReference type="SUPFAM" id="SSF53098">
    <property type="entry name" value="Ribonuclease H-like"/>
    <property type="match status" value="1"/>
</dbReference>
<sequence length="155" mass="17661">MSAKPSVTAFLDTEFTTLDITENKLISLALVVHGGPEFYVEINDTWTEEECSDFTQEVVLPQLDLATHGKSEVDAREALHEWLNQFEIVNIISDAPLWDWKMLIKLAGEIDIGKHIVPKRYEWDGVEDTPHHALLDARMIAEYCMTHPKLEQVAT</sequence>
<dbReference type="Proteomes" id="UP000566995">
    <property type="component" value="Unassembled WGS sequence"/>
</dbReference>
<dbReference type="EMBL" id="JACHLI010000036">
    <property type="protein sequence ID" value="MBB4867135.1"/>
    <property type="molecule type" value="Genomic_DNA"/>
</dbReference>
<organism evidence="1 2">
    <name type="scientific">Pseudomonas nitroreducens</name>
    <dbReference type="NCBI Taxonomy" id="46680"/>
    <lineage>
        <taxon>Bacteria</taxon>
        <taxon>Pseudomonadati</taxon>
        <taxon>Pseudomonadota</taxon>
        <taxon>Gammaproteobacteria</taxon>
        <taxon>Pseudomonadales</taxon>
        <taxon>Pseudomonadaceae</taxon>
        <taxon>Pseudomonas</taxon>
    </lineage>
</organism>
<dbReference type="RefSeq" id="WP_184596364.1">
    <property type="nucleotide sequence ID" value="NZ_JACHLI010000036.1"/>
</dbReference>
<dbReference type="Gene3D" id="3.30.420.10">
    <property type="entry name" value="Ribonuclease H-like superfamily/Ribonuclease H"/>
    <property type="match status" value="1"/>
</dbReference>
<evidence type="ECO:0000313" key="1">
    <source>
        <dbReference type="EMBL" id="MBB4867135.1"/>
    </source>
</evidence>
<accession>A0A7W7KRA1</accession>
<dbReference type="AlphaFoldDB" id="A0A7W7KRA1"/>
<proteinExistence type="predicted"/>
<evidence type="ECO:0000313" key="2">
    <source>
        <dbReference type="Proteomes" id="UP000566995"/>
    </source>
</evidence>
<comment type="caution">
    <text evidence="1">The sequence shown here is derived from an EMBL/GenBank/DDBJ whole genome shotgun (WGS) entry which is preliminary data.</text>
</comment>
<dbReference type="InterPro" id="IPR036397">
    <property type="entry name" value="RNaseH_sf"/>
</dbReference>